<comment type="caution">
    <text evidence="3">The sequence shown here is derived from an EMBL/GenBank/DDBJ whole genome shotgun (WGS) entry which is preliminary data.</text>
</comment>
<dbReference type="Proteomes" id="UP001558613">
    <property type="component" value="Unassembled WGS sequence"/>
</dbReference>
<gene>
    <name evidence="3" type="ORF">QQF64_035779</name>
</gene>
<feature type="domain" description="BEN" evidence="2">
    <location>
        <begin position="73"/>
        <end position="115"/>
    </location>
</feature>
<dbReference type="EMBL" id="JAYMGO010000004">
    <property type="protein sequence ID" value="KAL1276156.1"/>
    <property type="molecule type" value="Genomic_DNA"/>
</dbReference>
<dbReference type="PANTHER" id="PTHR33053:SF26">
    <property type="entry name" value="TRANSPOSASE DOMAIN-CONTAINING PROTEIN"/>
    <property type="match status" value="1"/>
</dbReference>
<proteinExistence type="predicted"/>
<name>A0ABR3NHG8_9TELE</name>
<feature type="compositionally biased region" description="Polar residues" evidence="1">
    <location>
        <begin position="747"/>
        <end position="759"/>
    </location>
</feature>
<keyword evidence="4" id="KW-1185">Reference proteome</keyword>
<evidence type="ECO:0000313" key="4">
    <source>
        <dbReference type="Proteomes" id="UP001558613"/>
    </source>
</evidence>
<feature type="region of interest" description="Disordered" evidence="1">
    <location>
        <begin position="726"/>
        <end position="764"/>
    </location>
</feature>
<dbReference type="InterPro" id="IPR018379">
    <property type="entry name" value="BEN_domain"/>
</dbReference>
<dbReference type="Pfam" id="PF10523">
    <property type="entry name" value="BEN"/>
    <property type="match status" value="1"/>
</dbReference>
<evidence type="ECO:0000256" key="1">
    <source>
        <dbReference type="SAM" id="MobiDB-lite"/>
    </source>
</evidence>
<sequence>MKELQEENKLLREELDKCRRQMNAQRSLESLLAEIPGLLNDVKNLRESQPQTGAEHSRKEIQSWAKTPQRMLQDLMSQSFTRDEMAAHSLTGKKSNANGSLPPRPQLDPEKMEQLFIMDPKYLREWRRLRDRVDALAASSSSLSDFPDFNVHSQEDVSGEGPSMQGDVSVFEGSSVQSHLFAEGLSSGVHTEEDSSAGDGSLIEDLDYGYKETADSSDSNTERDSSDSDEDTPSLHKDLAEWATTTGQTHVALNKLLGILRTHGHTLPKDSRTLLSTPSGFEIKNVCGGQYTYYGLEPGILQCLSIKTTFASSIDLIINIDGLPIFKSSKTHFWPILAKFDDAEPFLVALYYGNSKPDPVHDYLCDLVAELQNLMHNGVSHKTKVHKVTLRAFIYDAPARAFLKCIKSHNALHGCERCLSVGTSVAGRVVHLNKVPCEKITGEKFRQFQYPNHQKEPTPLAQLGINCVTQFPLDHMHLIFLGAVKRLLTFLLRGPAICRLQKGQSDQISQKLVQLKGLMPAEFVRQPRSLTELDRWKATELRQFLLYTGPLVLLDVLSQDHYHHFLSLTIGMSILLDENDNRRGHYLEYAQNLLQHFVDSSSELYGETFPTYNIHSIKHVADDVFNFRYTTNTTPALSNSGTNAPQSEVPGPLKDEIHKLLALIAPHAGVPGSLKDQIPRLLPLSAPQSGVPGPHKHEIHKLLALGTPQPGVQGPHKGQKRKLLALDAPQSRVPGPHKDETHKRTSVRSPRTPQGQNPQGKHGLALPNVFDAEVVKYSYFITAAGSRITSFLSPRSTQAPDPQAAVTLRTSGRSPGIPQGRNPQS</sequence>
<feature type="region of interest" description="Disordered" evidence="1">
    <location>
        <begin position="212"/>
        <end position="234"/>
    </location>
</feature>
<evidence type="ECO:0000259" key="2">
    <source>
        <dbReference type="Pfam" id="PF10523"/>
    </source>
</evidence>
<feature type="compositionally biased region" description="Basic and acidic residues" evidence="1">
    <location>
        <begin position="212"/>
        <end position="226"/>
    </location>
</feature>
<dbReference type="PANTHER" id="PTHR33053">
    <property type="entry name" value="PROTEIN, PUTATIVE-RELATED"/>
    <property type="match status" value="1"/>
</dbReference>
<feature type="region of interest" description="Disordered" evidence="1">
    <location>
        <begin position="44"/>
        <end position="68"/>
    </location>
</feature>
<reference evidence="3 4" key="1">
    <citation type="submission" date="2023-09" db="EMBL/GenBank/DDBJ databases">
        <authorList>
            <person name="Wang M."/>
        </authorList>
    </citation>
    <scope>NUCLEOTIDE SEQUENCE [LARGE SCALE GENOMIC DNA]</scope>
    <source>
        <strain evidence="3">GT-2023</strain>
        <tissue evidence="3">Liver</tissue>
    </source>
</reference>
<evidence type="ECO:0000313" key="3">
    <source>
        <dbReference type="EMBL" id="KAL1276156.1"/>
    </source>
</evidence>
<organism evidence="3 4">
    <name type="scientific">Cirrhinus molitorella</name>
    <name type="common">mud carp</name>
    <dbReference type="NCBI Taxonomy" id="172907"/>
    <lineage>
        <taxon>Eukaryota</taxon>
        <taxon>Metazoa</taxon>
        <taxon>Chordata</taxon>
        <taxon>Craniata</taxon>
        <taxon>Vertebrata</taxon>
        <taxon>Euteleostomi</taxon>
        <taxon>Actinopterygii</taxon>
        <taxon>Neopterygii</taxon>
        <taxon>Teleostei</taxon>
        <taxon>Ostariophysi</taxon>
        <taxon>Cypriniformes</taxon>
        <taxon>Cyprinidae</taxon>
        <taxon>Labeoninae</taxon>
        <taxon>Labeonini</taxon>
        <taxon>Cirrhinus</taxon>
    </lineage>
</organism>
<feature type="compositionally biased region" description="Polar residues" evidence="1">
    <location>
        <begin position="791"/>
        <end position="800"/>
    </location>
</feature>
<protein>
    <recommendedName>
        <fullName evidence="2">BEN domain-containing protein</fullName>
    </recommendedName>
</protein>
<accession>A0ABR3NHG8</accession>
<feature type="region of interest" description="Disordered" evidence="1">
    <location>
        <begin position="141"/>
        <end position="169"/>
    </location>
</feature>
<dbReference type="Gene3D" id="1.10.10.2590">
    <property type="entry name" value="BEN domain"/>
    <property type="match status" value="1"/>
</dbReference>
<feature type="region of interest" description="Disordered" evidence="1">
    <location>
        <begin position="791"/>
        <end position="825"/>
    </location>
</feature>